<protein>
    <submittedName>
        <fullName evidence="1">Uncharacterized protein</fullName>
    </submittedName>
</protein>
<sequence length="122" mass="14111">MKQYVGNPVRCYFLDIIHIFVYSGVYGGLRAPSLSTSPTCPIHYRDQFITDASRCNVKWYRVIPFPTEIHPRSLRISPHIDNVACTLLCISNALNRKHDAIMFGLRFCTIKREILIESFFLT</sequence>
<proteinExistence type="predicted"/>
<dbReference type="EMBL" id="BPLR01021447">
    <property type="protein sequence ID" value="GIX89705.1"/>
    <property type="molecule type" value="Genomic_DNA"/>
</dbReference>
<evidence type="ECO:0000313" key="1">
    <source>
        <dbReference type="EMBL" id="GIX89705.1"/>
    </source>
</evidence>
<name>A0AAV4P131_CAEEX</name>
<accession>A0AAV4P131</accession>
<keyword evidence="2" id="KW-1185">Reference proteome</keyword>
<organism evidence="1 2">
    <name type="scientific">Caerostris extrusa</name>
    <name type="common">Bark spider</name>
    <name type="synonym">Caerostris bankana</name>
    <dbReference type="NCBI Taxonomy" id="172846"/>
    <lineage>
        <taxon>Eukaryota</taxon>
        <taxon>Metazoa</taxon>
        <taxon>Ecdysozoa</taxon>
        <taxon>Arthropoda</taxon>
        <taxon>Chelicerata</taxon>
        <taxon>Arachnida</taxon>
        <taxon>Araneae</taxon>
        <taxon>Araneomorphae</taxon>
        <taxon>Entelegynae</taxon>
        <taxon>Araneoidea</taxon>
        <taxon>Araneidae</taxon>
        <taxon>Caerostris</taxon>
    </lineage>
</organism>
<gene>
    <name evidence="1" type="ORF">CEXT_515601</name>
</gene>
<reference evidence="1 2" key="1">
    <citation type="submission" date="2021-06" db="EMBL/GenBank/DDBJ databases">
        <title>Caerostris extrusa draft genome.</title>
        <authorList>
            <person name="Kono N."/>
            <person name="Arakawa K."/>
        </authorList>
    </citation>
    <scope>NUCLEOTIDE SEQUENCE [LARGE SCALE GENOMIC DNA]</scope>
</reference>
<evidence type="ECO:0000313" key="2">
    <source>
        <dbReference type="Proteomes" id="UP001054945"/>
    </source>
</evidence>
<comment type="caution">
    <text evidence="1">The sequence shown here is derived from an EMBL/GenBank/DDBJ whole genome shotgun (WGS) entry which is preliminary data.</text>
</comment>
<dbReference type="Proteomes" id="UP001054945">
    <property type="component" value="Unassembled WGS sequence"/>
</dbReference>
<dbReference type="AlphaFoldDB" id="A0AAV4P131"/>